<gene>
    <name evidence="4" type="ORF">HMPREF9453_00516</name>
</gene>
<organism evidence="4 5">
    <name type="scientific">Dialister succinatiphilus YIT 11850</name>
    <dbReference type="NCBI Taxonomy" id="742743"/>
    <lineage>
        <taxon>Bacteria</taxon>
        <taxon>Bacillati</taxon>
        <taxon>Bacillota</taxon>
        <taxon>Negativicutes</taxon>
        <taxon>Veillonellales</taxon>
        <taxon>Veillonellaceae</taxon>
        <taxon>Dialister</taxon>
    </lineage>
</organism>
<dbReference type="GO" id="GO:0000049">
    <property type="term" value="F:tRNA binding"/>
    <property type="evidence" value="ECO:0007669"/>
    <property type="project" value="TreeGrafter"/>
</dbReference>
<dbReference type="InterPro" id="IPR051608">
    <property type="entry name" value="RQC_Subunit_NEMF"/>
</dbReference>
<dbReference type="GO" id="GO:0043023">
    <property type="term" value="F:ribosomal large subunit binding"/>
    <property type="evidence" value="ECO:0007669"/>
    <property type="project" value="TreeGrafter"/>
</dbReference>
<dbReference type="GO" id="GO:0072344">
    <property type="term" value="P:rescue of stalled ribosome"/>
    <property type="evidence" value="ECO:0007669"/>
    <property type="project" value="TreeGrafter"/>
</dbReference>
<evidence type="ECO:0000256" key="2">
    <source>
        <dbReference type="SAM" id="MobiDB-lite"/>
    </source>
</evidence>
<feature type="coiled-coil region" evidence="1">
    <location>
        <begin position="299"/>
        <end position="330"/>
    </location>
</feature>
<evidence type="ECO:0000313" key="5">
    <source>
        <dbReference type="Proteomes" id="UP000003277"/>
    </source>
</evidence>
<dbReference type="GO" id="GO:1990112">
    <property type="term" value="C:RQC complex"/>
    <property type="evidence" value="ECO:0007669"/>
    <property type="project" value="TreeGrafter"/>
</dbReference>
<sequence length="579" mass="65841">MQIDSAVLYMIVKKLKEKLDSCQVRQVHQIDNRIMDLELFCQDGDIVSLIINTYNPPLLYLTGRAKNRKQYSPSQTFCMTLRKYLEGSRLSRIEQADMDRVVSLSFDRIEAGSEIVTRTLWVELLPASPNIVLTEGNTIIDACLRGKKLDRLLVPGETYSLPGRSARMDFMKFNKAEIKNILDFSKNEDIPLDSWLFSKFNGFSRYLADELAHESRVPADLSLSSMTEEEENRVVTALCALSSAIAKSDVLYIYKNEKGKKSASPVPLHMMKQEPEKADVLPFIEKEAESGAGSISQAVQDYKKQLHTLIKREERKKRKIGEEMEETSRMDQYKLWGTLLSIYAYEKINHRTSLTLSNLFKDPPEDETIPVNPLLSVSANSQMYFKKYNKMKTRTAIGKEKLDECDKRLTYLNDTLYFAEQVTTKQELEALKEELKNLGIDRKQGQRKKSGKSNKKSQAPQIENRMIDGFRVWFGTSNTKNEYLTLHKAAKTDVWLHAKAIPGSHVVIEASGDTIPEDTLVKAAALAAWNSKGRDSGKVDVDYTLIRYVKKIPGGPPGLVNYTHQKTLTVVPENVKENE</sequence>
<evidence type="ECO:0000259" key="3">
    <source>
        <dbReference type="Pfam" id="PF05670"/>
    </source>
</evidence>
<name>H1CYS8_9FIRM</name>
<dbReference type="PANTHER" id="PTHR15239:SF6">
    <property type="entry name" value="RIBOSOME QUALITY CONTROL COMPLEX SUBUNIT NEMF"/>
    <property type="match status" value="1"/>
</dbReference>
<dbReference type="Pfam" id="PF05670">
    <property type="entry name" value="NFACT-R_1"/>
    <property type="match status" value="1"/>
</dbReference>
<dbReference type="EMBL" id="ADLT01000015">
    <property type="protein sequence ID" value="EHO63499.1"/>
    <property type="molecule type" value="Genomic_DNA"/>
</dbReference>
<dbReference type="PATRIC" id="fig|742743.3.peg.532"/>
<dbReference type="OrthoDB" id="9766163at2"/>
<proteinExistence type="predicted"/>
<keyword evidence="1" id="KW-0175">Coiled coil</keyword>
<comment type="caution">
    <text evidence="4">The sequence shown here is derived from an EMBL/GenBank/DDBJ whole genome shotgun (WGS) entry which is preliminary data.</text>
</comment>
<dbReference type="eggNOG" id="COG1293">
    <property type="taxonomic scope" value="Bacteria"/>
</dbReference>
<protein>
    <recommendedName>
        <fullName evidence="3">NFACT RNA-binding domain-containing protein</fullName>
    </recommendedName>
</protein>
<dbReference type="PANTHER" id="PTHR15239">
    <property type="entry name" value="NUCLEAR EXPORT MEDIATOR FACTOR NEMF"/>
    <property type="match status" value="1"/>
</dbReference>
<dbReference type="Gene3D" id="2.30.310.10">
    <property type="entry name" value="ibrinogen binding protein from staphylococcus aureus domain"/>
    <property type="match status" value="1"/>
</dbReference>
<dbReference type="Proteomes" id="UP000003277">
    <property type="component" value="Unassembled WGS sequence"/>
</dbReference>
<dbReference type="AlphaFoldDB" id="H1CYS8"/>
<dbReference type="InterPro" id="IPR008532">
    <property type="entry name" value="NFACT_RNA-bd"/>
</dbReference>
<feature type="domain" description="NFACT RNA-binding" evidence="3">
    <location>
        <begin position="468"/>
        <end position="553"/>
    </location>
</feature>
<evidence type="ECO:0000256" key="1">
    <source>
        <dbReference type="SAM" id="Coils"/>
    </source>
</evidence>
<keyword evidence="5" id="KW-1185">Reference proteome</keyword>
<accession>H1CYS8</accession>
<feature type="region of interest" description="Disordered" evidence="2">
    <location>
        <begin position="440"/>
        <end position="461"/>
    </location>
</feature>
<dbReference type="Pfam" id="PF05833">
    <property type="entry name" value="NFACT_N"/>
    <property type="match status" value="1"/>
</dbReference>
<reference evidence="4 5" key="1">
    <citation type="submission" date="2011-11" db="EMBL/GenBank/DDBJ databases">
        <title>The Genome Sequence of Dialister succinatiphilus YIT 11850.</title>
        <authorList>
            <consortium name="The Broad Institute Genome Sequencing Platform"/>
            <person name="Earl A."/>
            <person name="Ward D."/>
            <person name="Feldgarden M."/>
            <person name="Gevers D."/>
            <person name="Morotomi M."/>
            <person name="Young S.K."/>
            <person name="Zeng Q."/>
            <person name="Gargeya S."/>
            <person name="Fitzgerald M."/>
            <person name="Haas B."/>
            <person name="Abouelleil A."/>
            <person name="Alvarado L."/>
            <person name="Arachchi H.M."/>
            <person name="Berlin A."/>
            <person name="Brown A."/>
            <person name="Chapman S.B."/>
            <person name="Dunbar C."/>
            <person name="Gearin G."/>
            <person name="Goldberg J."/>
            <person name="Griggs A."/>
            <person name="Gujja S."/>
            <person name="Heiman D."/>
            <person name="Howarth C."/>
            <person name="Lui A."/>
            <person name="MacDonald P.J.P."/>
            <person name="Montmayeur A."/>
            <person name="Murphy C."/>
            <person name="Neiman D."/>
            <person name="Pearson M."/>
            <person name="Priest M."/>
            <person name="Roberts A."/>
            <person name="Saif S."/>
            <person name="Shea T."/>
            <person name="Sisk P."/>
            <person name="Stolte C."/>
            <person name="Sykes S."/>
            <person name="Wortman J."/>
            <person name="Nusbaum C."/>
            <person name="Birren B."/>
        </authorList>
    </citation>
    <scope>NUCLEOTIDE SEQUENCE [LARGE SCALE GENOMIC DNA]</scope>
    <source>
        <strain evidence="4 5">YIT 11850</strain>
    </source>
</reference>
<dbReference type="HOGENOM" id="CLU_022481_2_1_9"/>
<dbReference type="STRING" id="742743.HMPREF9453_00516"/>
<dbReference type="RefSeq" id="WP_008859020.1">
    <property type="nucleotide sequence ID" value="NZ_JH591187.1"/>
</dbReference>
<feature type="compositionally biased region" description="Basic residues" evidence="2">
    <location>
        <begin position="445"/>
        <end position="455"/>
    </location>
</feature>
<evidence type="ECO:0000313" key="4">
    <source>
        <dbReference type="EMBL" id="EHO63499.1"/>
    </source>
</evidence>